<name>A0A3A6QVN7_9VIBR</name>
<reference evidence="1 2" key="1">
    <citation type="submission" date="2018-08" db="EMBL/GenBank/DDBJ databases">
        <title>Vibrio isolated from the Eastern China Marginal Seas.</title>
        <authorList>
            <person name="Li Y."/>
        </authorList>
    </citation>
    <scope>NUCLEOTIDE SEQUENCE [LARGE SCALE GENOMIC DNA]</scope>
    <source>
        <strain evidence="1 2">BEI233</strain>
    </source>
</reference>
<comment type="caution">
    <text evidence="1">The sequence shown here is derived from an EMBL/GenBank/DDBJ whole genome shotgun (WGS) entry which is preliminary data.</text>
</comment>
<dbReference type="AlphaFoldDB" id="A0A3A6QVN7"/>
<protein>
    <submittedName>
        <fullName evidence="1">Uncharacterized protein</fullName>
    </submittedName>
</protein>
<proteinExistence type="predicted"/>
<keyword evidence="2" id="KW-1185">Reference proteome</keyword>
<accession>A0A3A6QVN7</accession>
<organism evidence="1 2">
    <name type="scientific">Vibrio sinensis</name>
    <dbReference type="NCBI Taxonomy" id="2302434"/>
    <lineage>
        <taxon>Bacteria</taxon>
        <taxon>Pseudomonadati</taxon>
        <taxon>Pseudomonadota</taxon>
        <taxon>Gammaproteobacteria</taxon>
        <taxon>Vibrionales</taxon>
        <taxon>Vibrionaceae</taxon>
        <taxon>Vibrio</taxon>
    </lineage>
</organism>
<sequence length="174" mass="21312">MRLYPDLLVFIPTLTNEQLTDLLNTVRQRHIDYKKIIQSLDAEQKRERFQQKVEQQLELWFGELTLEQERLIVQWSQDSSFPYELWIEFQTQIRIELKQMFATIKDRNQFDVELQRLLFESETYYPPELAGQLQRNNQTQIEYVIKLAHSLTPRQIDYFHEELRYWRDLIDDIG</sequence>
<evidence type="ECO:0000313" key="2">
    <source>
        <dbReference type="Proteomes" id="UP000273252"/>
    </source>
</evidence>
<dbReference type="Proteomes" id="UP000273252">
    <property type="component" value="Unassembled WGS sequence"/>
</dbReference>
<evidence type="ECO:0000313" key="1">
    <source>
        <dbReference type="EMBL" id="RJX75358.1"/>
    </source>
</evidence>
<dbReference type="EMBL" id="QVMU01000001">
    <property type="protein sequence ID" value="RJX75358.1"/>
    <property type="molecule type" value="Genomic_DNA"/>
</dbReference>
<gene>
    <name evidence="1" type="ORF">DZ860_01360</name>
</gene>
<dbReference type="Pfam" id="PF19795">
    <property type="entry name" value="DUF6279"/>
    <property type="match status" value="1"/>
</dbReference>